<evidence type="ECO:0000313" key="1">
    <source>
        <dbReference type="Ensembl" id="ENSTGEP00000023150.1"/>
    </source>
</evidence>
<evidence type="ECO:0000313" key="2">
    <source>
        <dbReference type="Proteomes" id="UP000694411"/>
    </source>
</evidence>
<dbReference type="InterPro" id="IPR020309">
    <property type="entry name" value="Smim-14"/>
</dbReference>
<dbReference type="Ensembl" id="ENSTGET00000027632.1">
    <property type="protein sequence ID" value="ENSTGEP00000023150.1"/>
    <property type="gene ID" value="ENSTGEG00000018748.1"/>
</dbReference>
<reference evidence="1" key="2">
    <citation type="submission" date="2025-08" db="UniProtKB">
        <authorList>
            <consortium name="Ensembl"/>
        </authorList>
    </citation>
    <scope>IDENTIFICATION</scope>
</reference>
<sequence>MAESGLDPYEYVSSHKYAMRRPTSLLWQPQFCCTDTDACKNDQDPVMIMASESTSSSCG</sequence>
<protein>
    <submittedName>
        <fullName evidence="1">Uncharacterized protein</fullName>
    </submittedName>
</protein>
<reference evidence="1" key="1">
    <citation type="submission" date="2018-05" db="EMBL/GenBank/DDBJ databases">
        <title>Whole genome of Theropithecus gelada.</title>
        <authorList>
            <person name="Chiou K.L."/>
            <person name="Snyder-Mackler N."/>
        </authorList>
    </citation>
    <scope>NUCLEOTIDE SEQUENCE [LARGE SCALE GENOMIC DNA]</scope>
</reference>
<organism evidence="1 2">
    <name type="scientific">Theropithecus gelada</name>
    <name type="common">Gelada baboon</name>
    <dbReference type="NCBI Taxonomy" id="9565"/>
    <lineage>
        <taxon>Eukaryota</taxon>
        <taxon>Metazoa</taxon>
        <taxon>Chordata</taxon>
        <taxon>Craniata</taxon>
        <taxon>Vertebrata</taxon>
        <taxon>Euteleostomi</taxon>
        <taxon>Mammalia</taxon>
        <taxon>Eutheria</taxon>
        <taxon>Euarchontoglires</taxon>
        <taxon>Primates</taxon>
        <taxon>Haplorrhini</taxon>
        <taxon>Catarrhini</taxon>
        <taxon>Cercopithecidae</taxon>
        <taxon>Cercopithecinae</taxon>
        <taxon>Theropithecus</taxon>
    </lineage>
</organism>
<dbReference type="AlphaFoldDB" id="A0A8D2FII9"/>
<accession>A0A8D2FII9</accession>
<keyword evidence="2" id="KW-1185">Reference proteome</keyword>
<reference evidence="1" key="3">
    <citation type="submission" date="2025-09" db="UniProtKB">
        <authorList>
            <consortium name="Ensembl"/>
        </authorList>
    </citation>
    <scope>IDENTIFICATION</scope>
</reference>
<dbReference type="Pfam" id="PF11027">
    <property type="entry name" value="DUF2615"/>
    <property type="match status" value="1"/>
</dbReference>
<proteinExistence type="predicted"/>
<dbReference type="Proteomes" id="UP000694411">
    <property type="component" value="Chromosome 3"/>
</dbReference>
<name>A0A8D2FII9_THEGE</name>